<evidence type="ECO:0000313" key="1">
    <source>
        <dbReference type="EMBL" id="SMC08243.1"/>
    </source>
</evidence>
<protein>
    <submittedName>
        <fullName evidence="1">Uncharacterized protein</fullName>
    </submittedName>
</protein>
<keyword evidence="2" id="KW-1185">Reference proteome</keyword>
<proteinExistence type="predicted"/>
<sequence length="209" mass="23673">MPGKGELYWNGSMMLNNTQIIWPLSHLMNDMLCFMDFINWNKWGPSGFRVCSVWYLTPRFNAKRLGMRRMRPVTKNFLRIVTLVGATPSTLNTPPLSLGGQFVAQGLADWPSAVGQSPVLSVIPLLVYLLASEERAVVSFSAHAQFYALGDEIGSILNDIVSDEKRHVRMIRHRLDRWQQDIAPARQIIETAEANVQAIRTQFLSTLSR</sequence>
<dbReference type="AlphaFoldDB" id="A0A1W1WR89"/>
<reference evidence="2" key="1">
    <citation type="submission" date="2017-04" db="EMBL/GenBank/DDBJ databases">
        <authorList>
            <person name="Varghese N."/>
            <person name="Submissions S."/>
        </authorList>
    </citation>
    <scope>NUCLEOTIDE SEQUENCE [LARGE SCALE GENOMIC DNA]</scope>
    <source>
        <strain evidence="2">DSM 9293</strain>
    </source>
</reference>
<organism evidence="1 2">
    <name type="scientific">Sulfobacillus thermosulfidooxidans (strain DSM 9293 / VKM B-1269 / AT-1)</name>
    <dbReference type="NCBI Taxonomy" id="929705"/>
    <lineage>
        <taxon>Bacteria</taxon>
        <taxon>Bacillati</taxon>
        <taxon>Bacillota</taxon>
        <taxon>Clostridia</taxon>
        <taxon>Eubacteriales</taxon>
        <taxon>Clostridiales Family XVII. Incertae Sedis</taxon>
        <taxon>Sulfobacillus</taxon>
    </lineage>
</organism>
<accession>A0A1W1WR89</accession>
<name>A0A1W1WR89_SULTA</name>
<dbReference type="EMBL" id="FWWY01000002">
    <property type="protein sequence ID" value="SMC08243.1"/>
    <property type="molecule type" value="Genomic_DNA"/>
</dbReference>
<dbReference type="CDD" id="cd00657">
    <property type="entry name" value="Ferritin_like"/>
    <property type="match status" value="1"/>
</dbReference>
<gene>
    <name evidence="1" type="ORF">SAMN00768000_3790</name>
</gene>
<dbReference type="Proteomes" id="UP000192660">
    <property type="component" value="Unassembled WGS sequence"/>
</dbReference>
<evidence type="ECO:0000313" key="2">
    <source>
        <dbReference type="Proteomes" id="UP000192660"/>
    </source>
</evidence>